<proteinExistence type="predicted"/>
<evidence type="ECO:0000313" key="1">
    <source>
        <dbReference type="EMBL" id="DAD91977.1"/>
    </source>
</evidence>
<sequence length="30" mass="3180">MCVMPLPLALRSGRSSLGSCGAPTVTWMTR</sequence>
<dbReference type="EMBL" id="BK015125">
    <property type="protein sequence ID" value="DAD91977.1"/>
    <property type="molecule type" value="Genomic_DNA"/>
</dbReference>
<accession>A0A8S5NBF0</accession>
<reference evidence="1" key="1">
    <citation type="journal article" date="2021" name="Proc. Natl. Acad. Sci. U.S.A.">
        <title>A Catalog of Tens of Thousands of Viruses from Human Metagenomes Reveals Hidden Associations with Chronic Diseases.</title>
        <authorList>
            <person name="Tisza M.J."/>
            <person name="Buck C.B."/>
        </authorList>
    </citation>
    <scope>NUCLEOTIDE SEQUENCE</scope>
    <source>
        <strain evidence="1">Ctdoa10</strain>
    </source>
</reference>
<protein>
    <submittedName>
        <fullName evidence="1">Uncharacterized protein</fullName>
    </submittedName>
</protein>
<organism evidence="1">
    <name type="scientific">Siphoviridae sp. ctdoa10</name>
    <dbReference type="NCBI Taxonomy" id="2826400"/>
    <lineage>
        <taxon>Viruses</taxon>
        <taxon>Duplodnaviria</taxon>
        <taxon>Heunggongvirae</taxon>
        <taxon>Uroviricota</taxon>
        <taxon>Caudoviricetes</taxon>
    </lineage>
</organism>
<name>A0A8S5NBF0_9CAUD</name>